<feature type="transmembrane region" description="Helical" evidence="1">
    <location>
        <begin position="28"/>
        <end position="47"/>
    </location>
</feature>
<keyword evidence="1" id="KW-0472">Membrane</keyword>
<keyword evidence="1" id="KW-0812">Transmembrane</keyword>
<dbReference type="Proteomes" id="UP000092654">
    <property type="component" value="Chromosome"/>
</dbReference>
<keyword evidence="1" id="KW-1133">Transmembrane helix</keyword>
<proteinExistence type="predicted"/>
<organism evidence="2 3">
    <name type="scientific">Salimicrobium jeotgali</name>
    <dbReference type="NCBI Taxonomy" id="1230341"/>
    <lineage>
        <taxon>Bacteria</taxon>
        <taxon>Bacillati</taxon>
        <taxon>Bacillota</taxon>
        <taxon>Bacilli</taxon>
        <taxon>Bacillales</taxon>
        <taxon>Bacillaceae</taxon>
        <taxon>Salimicrobium</taxon>
    </lineage>
</organism>
<dbReference type="AlphaFoldDB" id="A0AAC8PPR5"/>
<accession>A0AAC8PPR5</accession>
<name>A0AAC8PPR5_9BACI</name>
<dbReference type="KEGG" id="sje:AAV35_000585"/>
<evidence type="ECO:0000313" key="2">
    <source>
        <dbReference type="EMBL" id="AKG03421.1"/>
    </source>
</evidence>
<feature type="transmembrane region" description="Helical" evidence="1">
    <location>
        <begin position="59"/>
        <end position="79"/>
    </location>
</feature>
<reference evidence="3" key="1">
    <citation type="submission" date="2015-06" db="EMBL/GenBank/DDBJ databases">
        <title>Salimicrobium jeotgali MJ3, isolated from Myulchi jeot, a traditional Korean fermented seafood.</title>
        <authorList>
            <person name="Kim K.H."/>
            <person name="Jeon C.O."/>
            <person name="Jin H.M."/>
        </authorList>
    </citation>
    <scope>NUCLEOTIDE SEQUENCE [LARGE SCALE GENOMIC DNA]</scope>
    <source>
        <strain evidence="3">MJ3</strain>
    </source>
</reference>
<protein>
    <submittedName>
        <fullName evidence="2">Uncharacterized protein</fullName>
    </submittedName>
</protein>
<evidence type="ECO:0000313" key="3">
    <source>
        <dbReference type="Proteomes" id="UP000092654"/>
    </source>
</evidence>
<evidence type="ECO:0000256" key="1">
    <source>
        <dbReference type="SAM" id="Phobius"/>
    </source>
</evidence>
<sequence length="82" mass="9299">MLSFFILIVGLVFLGVYIFTGDSFIDDGITMPLGFIFLALSFVLSLFSRKDKFGRVPLFVFPIIAVIYLLFFGIISLFWNTS</sequence>
<gene>
    <name evidence="2" type="ORF">AAV35_000585</name>
</gene>
<dbReference type="EMBL" id="CP011361">
    <property type="protein sequence ID" value="AKG03421.1"/>
    <property type="molecule type" value="Genomic_DNA"/>
</dbReference>